<feature type="transmembrane region" description="Helical" evidence="6">
    <location>
        <begin position="302"/>
        <end position="321"/>
    </location>
</feature>
<dbReference type="PANTHER" id="PTHR43702">
    <property type="entry name" value="L-FUCOSE-PROTON SYMPORTER"/>
    <property type="match status" value="1"/>
</dbReference>
<comment type="caution">
    <text evidence="8">The sequence shown here is derived from an EMBL/GenBank/DDBJ whole genome shotgun (WGS) entry which is preliminary data.</text>
</comment>
<evidence type="ECO:0000256" key="2">
    <source>
        <dbReference type="ARBA" id="ARBA00022475"/>
    </source>
</evidence>
<keyword evidence="2" id="KW-1003">Cell membrane</keyword>
<keyword evidence="9" id="KW-1185">Reference proteome</keyword>
<feature type="transmembrane region" description="Helical" evidence="6">
    <location>
        <begin position="272"/>
        <end position="290"/>
    </location>
</feature>
<organism evidence="8 9">
    <name type="scientific">Pedobacter ginsenosidimutans</name>
    <dbReference type="NCBI Taxonomy" id="687842"/>
    <lineage>
        <taxon>Bacteria</taxon>
        <taxon>Pseudomonadati</taxon>
        <taxon>Bacteroidota</taxon>
        <taxon>Sphingobacteriia</taxon>
        <taxon>Sphingobacteriales</taxon>
        <taxon>Sphingobacteriaceae</taxon>
        <taxon>Pedobacter</taxon>
    </lineage>
</organism>
<feature type="transmembrane region" description="Helical" evidence="6">
    <location>
        <begin position="106"/>
        <end position="130"/>
    </location>
</feature>
<sequence length="410" mass="45177">MNNKPAFTEKRFLFTFILVTSLFMLWGVAHSMSDVLNKHFQNVLNVSKAQSGLIQFSVFGAYFIMSIPAGMFLKRFGYKAGVILGLGLFAIGTFLFVPAANAESFGFFRIALFILGCGMATLETVAHPFAASLGDQRTSDRRVNFSQSFNAIGAIIGPAIGTFFLLRATSGGHENSLDSVKLLYAGLGGFILIVAVAFFFIRIPDLIDPHSISDAPLSAQNIDIAPGKRLFQHRHFVWAVAAQFFNVAAQAGTWSYFINYGHEKMGFSDEKAGNFMVLFMVMMALGRFVGTYLMKFIAPNKILAAFAICSIIACIIVAQSWDWTSYCALLSINFFFSIMFPTIFSLGLKNLGTHTQQASSFISMGVVGGAVMPYFMGKIANEDVAHAYYLPIICYVVIFLFAARFFKVIR</sequence>
<dbReference type="PANTHER" id="PTHR43702:SF3">
    <property type="entry name" value="PROTEIN TSGA"/>
    <property type="match status" value="1"/>
</dbReference>
<dbReference type="InterPro" id="IPR036259">
    <property type="entry name" value="MFS_trans_sf"/>
</dbReference>
<dbReference type="GO" id="GO:0005886">
    <property type="term" value="C:plasma membrane"/>
    <property type="evidence" value="ECO:0007669"/>
    <property type="project" value="UniProtKB-SubCell"/>
</dbReference>
<keyword evidence="3 6" id="KW-0812">Transmembrane</keyword>
<evidence type="ECO:0000256" key="1">
    <source>
        <dbReference type="ARBA" id="ARBA00004429"/>
    </source>
</evidence>
<dbReference type="RefSeq" id="WP_057933318.1">
    <property type="nucleotide sequence ID" value="NZ_LMZQ01000013.1"/>
</dbReference>
<dbReference type="SUPFAM" id="SSF103473">
    <property type="entry name" value="MFS general substrate transporter"/>
    <property type="match status" value="1"/>
</dbReference>
<protein>
    <submittedName>
        <fullName evidence="8">L-fucose transporter</fullName>
    </submittedName>
</protein>
<evidence type="ECO:0000256" key="6">
    <source>
        <dbReference type="SAM" id="Phobius"/>
    </source>
</evidence>
<evidence type="ECO:0000256" key="4">
    <source>
        <dbReference type="ARBA" id="ARBA00022989"/>
    </source>
</evidence>
<keyword evidence="5 6" id="KW-0472">Membrane</keyword>
<feature type="domain" description="Major facilitator superfamily (MFS) profile" evidence="7">
    <location>
        <begin position="15"/>
        <end position="410"/>
    </location>
</feature>
<dbReference type="InterPro" id="IPR011701">
    <property type="entry name" value="MFS"/>
</dbReference>
<dbReference type="Gene3D" id="1.20.1250.20">
    <property type="entry name" value="MFS general substrate transporter like domains"/>
    <property type="match status" value="2"/>
</dbReference>
<feature type="transmembrane region" description="Helical" evidence="6">
    <location>
        <begin position="80"/>
        <end position="100"/>
    </location>
</feature>
<dbReference type="CDD" id="cd17394">
    <property type="entry name" value="MFS_FucP_like"/>
    <property type="match status" value="1"/>
</dbReference>
<dbReference type="InterPro" id="IPR005275">
    <property type="entry name" value="Lfuc_symporter_FucP"/>
</dbReference>
<feature type="transmembrane region" description="Helical" evidence="6">
    <location>
        <begin position="358"/>
        <end position="376"/>
    </location>
</feature>
<dbReference type="EMBL" id="LMZQ01000013">
    <property type="protein sequence ID" value="KRT14858.1"/>
    <property type="molecule type" value="Genomic_DNA"/>
</dbReference>
<name>A0A0T5VLW3_9SPHI</name>
<dbReference type="PROSITE" id="PS50850">
    <property type="entry name" value="MFS"/>
    <property type="match status" value="1"/>
</dbReference>
<dbReference type="NCBIfam" id="TIGR00885">
    <property type="entry name" value="fucP"/>
    <property type="match status" value="1"/>
</dbReference>
<dbReference type="OrthoDB" id="9786665at2"/>
<proteinExistence type="predicted"/>
<dbReference type="InterPro" id="IPR050375">
    <property type="entry name" value="MFS_TsgA-like"/>
</dbReference>
<evidence type="ECO:0000256" key="5">
    <source>
        <dbReference type="ARBA" id="ARBA00023136"/>
    </source>
</evidence>
<dbReference type="InterPro" id="IPR020846">
    <property type="entry name" value="MFS_dom"/>
</dbReference>
<evidence type="ECO:0000259" key="7">
    <source>
        <dbReference type="PROSITE" id="PS50850"/>
    </source>
</evidence>
<feature type="transmembrane region" description="Helical" evidence="6">
    <location>
        <begin position="236"/>
        <end position="257"/>
    </location>
</feature>
<feature type="transmembrane region" description="Helical" evidence="6">
    <location>
        <begin position="52"/>
        <end position="73"/>
    </location>
</feature>
<dbReference type="AlphaFoldDB" id="A0A0T5VLW3"/>
<feature type="transmembrane region" description="Helical" evidence="6">
    <location>
        <begin position="182"/>
        <end position="201"/>
    </location>
</feature>
<reference evidence="8 9" key="1">
    <citation type="submission" date="2015-11" db="EMBL/GenBank/DDBJ databases">
        <title>Sequence of Pedobacter ginsenosidimutans.</title>
        <authorList>
            <person name="Carson E."/>
            <person name="Keyser V."/>
            <person name="Newman J."/>
            <person name="Miller J."/>
        </authorList>
    </citation>
    <scope>NUCLEOTIDE SEQUENCE [LARGE SCALE GENOMIC DNA]</scope>
    <source>
        <strain evidence="8 9">KACC 14530</strain>
    </source>
</reference>
<dbReference type="Proteomes" id="UP000051950">
    <property type="component" value="Unassembled WGS sequence"/>
</dbReference>
<dbReference type="GO" id="GO:0015535">
    <property type="term" value="F:fucose:proton symporter activity"/>
    <property type="evidence" value="ECO:0007669"/>
    <property type="project" value="InterPro"/>
</dbReference>
<gene>
    <name evidence="8" type="ORF">ASU31_16160</name>
</gene>
<comment type="subcellular location">
    <subcellularLocation>
        <location evidence="1">Cell inner membrane</location>
        <topology evidence="1">Multi-pass membrane protein</topology>
    </subcellularLocation>
</comment>
<feature type="transmembrane region" description="Helical" evidence="6">
    <location>
        <begin position="12"/>
        <end position="32"/>
    </location>
</feature>
<dbReference type="Pfam" id="PF07690">
    <property type="entry name" value="MFS_1"/>
    <property type="match status" value="1"/>
</dbReference>
<evidence type="ECO:0000256" key="3">
    <source>
        <dbReference type="ARBA" id="ARBA00022692"/>
    </source>
</evidence>
<dbReference type="STRING" id="687842.ASU31_16160"/>
<evidence type="ECO:0000313" key="8">
    <source>
        <dbReference type="EMBL" id="KRT14858.1"/>
    </source>
</evidence>
<feature type="transmembrane region" description="Helical" evidence="6">
    <location>
        <begin position="151"/>
        <end position="170"/>
    </location>
</feature>
<keyword evidence="4 6" id="KW-1133">Transmembrane helix</keyword>
<feature type="transmembrane region" description="Helical" evidence="6">
    <location>
        <begin position="388"/>
        <end position="406"/>
    </location>
</feature>
<accession>A0A0T5VLW3</accession>
<evidence type="ECO:0000313" key="9">
    <source>
        <dbReference type="Proteomes" id="UP000051950"/>
    </source>
</evidence>
<feature type="transmembrane region" description="Helical" evidence="6">
    <location>
        <begin position="327"/>
        <end position="346"/>
    </location>
</feature>